<organism evidence="2 3">
    <name type="scientific">Austropuccinia psidii MF-1</name>
    <dbReference type="NCBI Taxonomy" id="1389203"/>
    <lineage>
        <taxon>Eukaryota</taxon>
        <taxon>Fungi</taxon>
        <taxon>Dikarya</taxon>
        <taxon>Basidiomycota</taxon>
        <taxon>Pucciniomycotina</taxon>
        <taxon>Pucciniomycetes</taxon>
        <taxon>Pucciniales</taxon>
        <taxon>Sphaerophragmiaceae</taxon>
        <taxon>Austropuccinia</taxon>
    </lineage>
</organism>
<accession>A0A9Q3PTJ1</accession>
<comment type="caution">
    <text evidence="2">The sequence shown here is derived from an EMBL/GenBank/DDBJ whole genome shotgun (WGS) entry which is preliminary data.</text>
</comment>
<gene>
    <name evidence="2" type="ORF">O181_112406</name>
</gene>
<name>A0A9Q3PTJ1_9BASI</name>
<evidence type="ECO:0000313" key="2">
    <source>
        <dbReference type="EMBL" id="MBW0572691.1"/>
    </source>
</evidence>
<dbReference type="EMBL" id="AVOT02090577">
    <property type="protein sequence ID" value="MBW0572691.1"/>
    <property type="molecule type" value="Genomic_DNA"/>
</dbReference>
<reference evidence="2" key="1">
    <citation type="submission" date="2021-03" db="EMBL/GenBank/DDBJ databases">
        <title>Draft genome sequence of rust myrtle Austropuccinia psidii MF-1, a brazilian biotype.</title>
        <authorList>
            <person name="Quecine M.C."/>
            <person name="Pachon D.M.R."/>
            <person name="Bonatelli M.L."/>
            <person name="Correr F.H."/>
            <person name="Franceschini L.M."/>
            <person name="Leite T.F."/>
            <person name="Margarido G.R.A."/>
            <person name="Almeida C.A."/>
            <person name="Ferrarezi J.A."/>
            <person name="Labate C.A."/>
        </authorList>
    </citation>
    <scope>NUCLEOTIDE SEQUENCE</scope>
    <source>
        <strain evidence="2">MF-1</strain>
    </source>
</reference>
<dbReference type="Proteomes" id="UP000765509">
    <property type="component" value="Unassembled WGS sequence"/>
</dbReference>
<feature type="non-terminal residue" evidence="2">
    <location>
        <position position="1"/>
    </location>
</feature>
<keyword evidence="3" id="KW-1185">Reference proteome</keyword>
<evidence type="ECO:0000313" key="3">
    <source>
        <dbReference type="Proteomes" id="UP000765509"/>
    </source>
</evidence>
<dbReference type="AlphaFoldDB" id="A0A9Q3PTJ1"/>
<feature type="region of interest" description="Disordered" evidence="1">
    <location>
        <begin position="80"/>
        <end position="111"/>
    </location>
</feature>
<sequence length="208" mass="23001">VLTLMWEIQRLQLQALGQSQIFPSLQFPPIPLIHKLMCIRAQKAHLKSDQTLIPNQNFHVSSSLIPVGIQSQPTIPLDEKLTGRHHPYASKPRTAHASSSREKMVDDEDENMSPNQMDQMMNQGGTISWCMSMALSQIVSSPILKCPFPRGCLNNPRIKAFSSLPAPPSTEEHEIAIEVAGHLGYVPKDVFNEPSTLGLGEVMATSVQ</sequence>
<evidence type="ECO:0000256" key="1">
    <source>
        <dbReference type="SAM" id="MobiDB-lite"/>
    </source>
</evidence>
<protein>
    <submittedName>
        <fullName evidence="2">Uncharacterized protein</fullName>
    </submittedName>
</protein>
<proteinExistence type="predicted"/>